<feature type="transmembrane region" description="Helical" evidence="2">
    <location>
        <begin position="331"/>
        <end position="351"/>
    </location>
</feature>
<dbReference type="AlphaFoldDB" id="A0A1V4J197"/>
<dbReference type="GO" id="GO:0005886">
    <property type="term" value="C:plasma membrane"/>
    <property type="evidence" value="ECO:0007669"/>
    <property type="project" value="TreeGrafter"/>
</dbReference>
<dbReference type="Gene3D" id="1.20.1640.10">
    <property type="entry name" value="Multidrug efflux transporter AcrB transmembrane domain"/>
    <property type="match status" value="2"/>
</dbReference>
<feature type="transmembrane region" description="Helical" evidence="2">
    <location>
        <begin position="12"/>
        <end position="29"/>
    </location>
</feature>
<dbReference type="Gene3D" id="3.30.70.1320">
    <property type="entry name" value="Multidrug efflux transporter AcrB pore domain like"/>
    <property type="match status" value="1"/>
</dbReference>
<feature type="transmembrane region" description="Helical" evidence="2">
    <location>
        <begin position="981"/>
        <end position="1003"/>
    </location>
</feature>
<keyword evidence="2" id="KW-0812">Transmembrane</keyword>
<feature type="transmembrane region" description="Helical" evidence="2">
    <location>
        <begin position="874"/>
        <end position="894"/>
    </location>
</feature>
<gene>
    <name evidence="3" type="primary">mdtC_1</name>
    <name evidence="3" type="ORF">CLCHR_02850</name>
</gene>
<sequence>MNIANISIKRPVFITVIMIALTILGYVNYEKLVLNDMPNADIPYVSVVVTYPGATPQELETKVTKKVEEAVQKISGVDTVTSTVTNGVSQTTVGFELSKNSEVAAQEVRDKVSSIRGELPTDANDPVISKFDMSASSILSIAIYGLEDNKELSDIVDNTIKPKLYTVSGIGSVDISGQDTREIHINLDNDKLVSYGLTASQVIGSIKTDNIDQSSGKVTNGDNEISITTNSKIQKVEDFKNILITKKNGTEIRLKDVAKVEDTFEDKTSLAFYQGNQSIGINIVKQSGANTVEVAKNVKAILNEIKGSLPEGVHVDIVSDNSESIQRTVDGVMETIIEGCVLAVIIVFLFLYEWESTLISALSLPISIITTFICLKLMDFSLNTMSLMGLSLAVGLLIDDAIVVIENIVRHLHMGKGPLEAARDATSEIGFAVIATTSAVIAVFLPMAMIEGILGKYFIEFSLTIVFSMAVSLFVSFTLVPMMSSKMLKAEKKESKTFVGKFFKLFNEKFDTLAEKYSHLLEKSLHHRVVILVICALMFVSSIGLATTLGFAMMPSTDNSQVTVSANFDSGITLDTAKQKNEKLEEIIKNKYPEVKFLYSTVSKSRTSIKIELVDKKERKESSRQIAEKLREDLNGIPGTQVTVSAASMGGGGGSSKDVSYNLVGDDRVKLQEFAEKIKADMSKDPNARDVSSNDKSGSPIVKMDVDRDKAADLGVNSSDVASTLAILFNGSTVTKYDGGTNRYDVKLSLEDTQRKNLNDLDGIYVSGTNNSQIPLTQVTKKVIGTTSAELHRYNRQAQIEISCNVTGTSTGTFQNKYLEKIKSELPDGVSLSLGGMNQMMQKSMVSLLQSIVLSILFLYLVMAAQFESFIDPAAIMFSLPLAVIGAMLGLFVFGNEITMTALIGIIMLMGLVSKNGILLIDAAKERIKEGMPRNEALIEAGLVRLRPIVMTTLAMIFGMIPSAVSTSSGSEMSAPMSQAIIGGLITATILTLVVVPIAYTILDDFKNKFKKVTKKKPLKVNEEVNTSL</sequence>
<evidence type="ECO:0000256" key="2">
    <source>
        <dbReference type="SAM" id="Phobius"/>
    </source>
</evidence>
<keyword evidence="2" id="KW-0472">Membrane</keyword>
<feature type="transmembrane region" description="Helical" evidence="2">
    <location>
        <begin position="429"/>
        <end position="449"/>
    </location>
</feature>
<dbReference type="Gene3D" id="3.30.70.1440">
    <property type="entry name" value="Multidrug efflux transporter AcrB pore domain"/>
    <property type="match status" value="1"/>
</dbReference>
<dbReference type="PRINTS" id="PR00702">
    <property type="entry name" value="ACRIFLAVINRP"/>
</dbReference>
<dbReference type="Gene3D" id="3.30.70.1430">
    <property type="entry name" value="Multidrug efflux transporter AcrB pore domain"/>
    <property type="match status" value="2"/>
</dbReference>
<dbReference type="Gene3D" id="3.30.2090.10">
    <property type="entry name" value="Multidrug efflux transporter AcrB TolC docking domain, DN and DC subdomains"/>
    <property type="match status" value="2"/>
</dbReference>
<evidence type="ECO:0000313" key="3">
    <source>
        <dbReference type="EMBL" id="OPJ65929.1"/>
    </source>
</evidence>
<feature type="transmembrane region" description="Helical" evidence="2">
    <location>
        <begin position="529"/>
        <end position="554"/>
    </location>
</feature>
<dbReference type="Pfam" id="PF00873">
    <property type="entry name" value="ACR_tran"/>
    <property type="match status" value="1"/>
</dbReference>
<dbReference type="InterPro" id="IPR027463">
    <property type="entry name" value="AcrB_DN_DC_subdom"/>
</dbReference>
<reference evidence="3 4" key="1">
    <citation type="submission" date="2017-03" db="EMBL/GenBank/DDBJ databases">
        <title>Genome sequence of Clostridium chromiireducens DSM 23318.</title>
        <authorList>
            <person name="Poehlein A."/>
            <person name="Daniel R."/>
        </authorList>
    </citation>
    <scope>NUCLEOTIDE SEQUENCE [LARGE SCALE GENOMIC DNA]</scope>
    <source>
        <strain evidence="3 4">DSM 23318</strain>
    </source>
</reference>
<evidence type="ECO:0000256" key="1">
    <source>
        <dbReference type="SAM" id="MobiDB-lite"/>
    </source>
</evidence>
<dbReference type="Proteomes" id="UP000191056">
    <property type="component" value="Unassembled WGS sequence"/>
</dbReference>
<dbReference type="PANTHER" id="PTHR32063:SF0">
    <property type="entry name" value="SWARMING MOTILITY PROTEIN SWRC"/>
    <property type="match status" value="1"/>
</dbReference>
<dbReference type="EMBL" id="MZGT01000003">
    <property type="protein sequence ID" value="OPJ65929.1"/>
    <property type="molecule type" value="Genomic_DNA"/>
</dbReference>
<feature type="transmembrane region" description="Helical" evidence="2">
    <location>
        <begin position="461"/>
        <end position="483"/>
    </location>
</feature>
<dbReference type="InterPro" id="IPR001036">
    <property type="entry name" value="Acrflvin-R"/>
</dbReference>
<accession>A0A1V4J197</accession>
<dbReference type="STRING" id="225345.CLCHR_02850"/>
<dbReference type="SUPFAM" id="SSF82693">
    <property type="entry name" value="Multidrug efflux transporter AcrB pore domain, PN1, PN2, PC1 and PC2 subdomains"/>
    <property type="match status" value="2"/>
</dbReference>
<proteinExistence type="predicted"/>
<keyword evidence="4" id="KW-1185">Reference proteome</keyword>
<feature type="transmembrane region" description="Helical" evidence="2">
    <location>
        <begin position="390"/>
        <end position="409"/>
    </location>
</feature>
<dbReference type="SUPFAM" id="SSF82714">
    <property type="entry name" value="Multidrug efflux transporter AcrB TolC docking domain, DN and DC subdomains"/>
    <property type="match status" value="2"/>
</dbReference>
<dbReference type="GO" id="GO:0042910">
    <property type="term" value="F:xenobiotic transmembrane transporter activity"/>
    <property type="evidence" value="ECO:0007669"/>
    <property type="project" value="TreeGrafter"/>
</dbReference>
<feature type="transmembrane region" description="Helical" evidence="2">
    <location>
        <begin position="942"/>
        <end position="961"/>
    </location>
</feature>
<protein>
    <submittedName>
        <fullName evidence="3">Multidrug resistance protein MdtC</fullName>
    </submittedName>
</protein>
<comment type="caution">
    <text evidence="3">The sequence shown here is derived from an EMBL/GenBank/DDBJ whole genome shotgun (WGS) entry which is preliminary data.</text>
</comment>
<dbReference type="SUPFAM" id="SSF82866">
    <property type="entry name" value="Multidrug efflux transporter AcrB transmembrane domain"/>
    <property type="match status" value="2"/>
</dbReference>
<feature type="transmembrane region" description="Helical" evidence="2">
    <location>
        <begin position="900"/>
        <end position="921"/>
    </location>
</feature>
<feature type="transmembrane region" description="Helical" evidence="2">
    <location>
        <begin position="358"/>
        <end position="378"/>
    </location>
</feature>
<dbReference type="PANTHER" id="PTHR32063">
    <property type="match status" value="1"/>
</dbReference>
<dbReference type="OrthoDB" id="9757876at2"/>
<name>A0A1V4J197_9CLOT</name>
<feature type="transmembrane region" description="Helical" evidence="2">
    <location>
        <begin position="844"/>
        <end position="862"/>
    </location>
</feature>
<dbReference type="RefSeq" id="WP_079437875.1">
    <property type="nucleotide sequence ID" value="NZ_MZGT01000003.1"/>
</dbReference>
<organism evidence="3 4">
    <name type="scientific">Clostridium chromiireducens</name>
    <dbReference type="NCBI Taxonomy" id="225345"/>
    <lineage>
        <taxon>Bacteria</taxon>
        <taxon>Bacillati</taxon>
        <taxon>Bacillota</taxon>
        <taxon>Clostridia</taxon>
        <taxon>Eubacteriales</taxon>
        <taxon>Clostridiaceae</taxon>
        <taxon>Clostridium</taxon>
    </lineage>
</organism>
<keyword evidence="2" id="KW-1133">Transmembrane helix</keyword>
<evidence type="ECO:0000313" key="4">
    <source>
        <dbReference type="Proteomes" id="UP000191056"/>
    </source>
</evidence>
<feature type="region of interest" description="Disordered" evidence="1">
    <location>
        <begin position="682"/>
        <end position="702"/>
    </location>
</feature>